<name>A0A563VL98_9CYAN</name>
<dbReference type="AlphaFoldDB" id="A0A563VL98"/>
<dbReference type="Proteomes" id="UP000320055">
    <property type="component" value="Unassembled WGS sequence"/>
</dbReference>
<proteinExistence type="predicted"/>
<evidence type="ECO:0000256" key="2">
    <source>
        <dbReference type="SAM" id="SignalP"/>
    </source>
</evidence>
<sequence length="208" mass="22078">MFTSNKWFLAGLVIIAGEIAAINPSNANGFNHDTTSIPTNQSLVDTSVPSNGINGSLDSDTGVLTVEGLGSTITLSPDIIQSIQDISGVSGGETITGNADTLSSDSSNTVTICFSDPCVPSGEGTRAISLNDLAELIENDLQNSLNELAAAEAVEQRASNQPRKFVRRRSANCVNPAIQARQTVEKKLEESQKFVEQVDQLNPENSIW</sequence>
<dbReference type="OrthoDB" id="9989149at2"/>
<keyword evidence="4" id="KW-1185">Reference proteome</keyword>
<keyword evidence="2" id="KW-0732">Signal</keyword>
<organism evidence="3 4">
    <name type="scientific">Hyella patelloides LEGE 07179</name>
    <dbReference type="NCBI Taxonomy" id="945734"/>
    <lineage>
        <taxon>Bacteria</taxon>
        <taxon>Bacillati</taxon>
        <taxon>Cyanobacteriota</taxon>
        <taxon>Cyanophyceae</taxon>
        <taxon>Pleurocapsales</taxon>
        <taxon>Hyellaceae</taxon>
        <taxon>Hyella</taxon>
    </lineage>
</organism>
<feature type="chain" id="PRO_5022125464" evidence="2">
    <location>
        <begin position="28"/>
        <end position="208"/>
    </location>
</feature>
<dbReference type="EMBL" id="CAACVJ010000046">
    <property type="protein sequence ID" value="VEP12226.1"/>
    <property type="molecule type" value="Genomic_DNA"/>
</dbReference>
<dbReference type="RefSeq" id="WP_144864004.1">
    <property type="nucleotide sequence ID" value="NZ_LR213776.1"/>
</dbReference>
<evidence type="ECO:0000313" key="4">
    <source>
        <dbReference type="Proteomes" id="UP000320055"/>
    </source>
</evidence>
<evidence type="ECO:0000256" key="1">
    <source>
        <dbReference type="SAM" id="Coils"/>
    </source>
</evidence>
<protein>
    <submittedName>
        <fullName evidence="3">Uncharacterized protein</fullName>
    </submittedName>
</protein>
<gene>
    <name evidence="3" type="ORF">H1P_140009</name>
</gene>
<accession>A0A563VL98</accession>
<evidence type="ECO:0000313" key="3">
    <source>
        <dbReference type="EMBL" id="VEP12226.1"/>
    </source>
</evidence>
<feature type="coiled-coil region" evidence="1">
    <location>
        <begin position="134"/>
        <end position="161"/>
    </location>
</feature>
<reference evidence="3 4" key="1">
    <citation type="submission" date="2019-01" db="EMBL/GenBank/DDBJ databases">
        <authorList>
            <person name="Brito A."/>
        </authorList>
    </citation>
    <scope>NUCLEOTIDE SEQUENCE [LARGE SCALE GENOMIC DNA]</scope>
    <source>
        <strain evidence="3">1</strain>
    </source>
</reference>
<keyword evidence="1" id="KW-0175">Coiled coil</keyword>
<feature type="signal peptide" evidence="2">
    <location>
        <begin position="1"/>
        <end position="27"/>
    </location>
</feature>